<reference evidence="2" key="1">
    <citation type="journal article" date="2017" name="Genome Biol.">
        <title>Comparative genomics reveals high biological diversity and specific adaptations in the industrially and medically important fungal genus Aspergillus.</title>
        <authorList>
            <person name="de Vries R.P."/>
            <person name="Riley R."/>
            <person name="Wiebenga A."/>
            <person name="Aguilar-Osorio G."/>
            <person name="Amillis S."/>
            <person name="Uchima C.A."/>
            <person name="Anderluh G."/>
            <person name="Asadollahi M."/>
            <person name="Askin M."/>
            <person name="Barry K."/>
            <person name="Battaglia E."/>
            <person name="Bayram O."/>
            <person name="Benocci T."/>
            <person name="Braus-Stromeyer S.A."/>
            <person name="Caldana C."/>
            <person name="Canovas D."/>
            <person name="Cerqueira G.C."/>
            <person name="Chen F."/>
            <person name="Chen W."/>
            <person name="Choi C."/>
            <person name="Clum A."/>
            <person name="Dos Santos R.A."/>
            <person name="Damasio A.R."/>
            <person name="Diallinas G."/>
            <person name="Emri T."/>
            <person name="Fekete E."/>
            <person name="Flipphi M."/>
            <person name="Freyberg S."/>
            <person name="Gallo A."/>
            <person name="Gournas C."/>
            <person name="Habgood R."/>
            <person name="Hainaut M."/>
            <person name="Harispe M.L."/>
            <person name="Henrissat B."/>
            <person name="Hilden K.S."/>
            <person name="Hope R."/>
            <person name="Hossain A."/>
            <person name="Karabika E."/>
            <person name="Karaffa L."/>
            <person name="Karanyi Z."/>
            <person name="Krasevec N."/>
            <person name="Kuo A."/>
            <person name="Kusch H."/>
            <person name="LaButti K."/>
            <person name="Lagendijk E.L."/>
            <person name="Lapidus A."/>
            <person name="Levasseur A."/>
            <person name="Lindquist E."/>
            <person name="Lipzen A."/>
            <person name="Logrieco A.F."/>
            <person name="MacCabe A."/>
            <person name="Maekelae M.R."/>
            <person name="Malavazi I."/>
            <person name="Melin P."/>
            <person name="Meyer V."/>
            <person name="Mielnichuk N."/>
            <person name="Miskei M."/>
            <person name="Molnar A.P."/>
            <person name="Mule G."/>
            <person name="Ngan C.Y."/>
            <person name="Orejas M."/>
            <person name="Orosz E."/>
            <person name="Ouedraogo J.P."/>
            <person name="Overkamp K.M."/>
            <person name="Park H.-S."/>
            <person name="Perrone G."/>
            <person name="Piumi F."/>
            <person name="Punt P.J."/>
            <person name="Ram A.F."/>
            <person name="Ramon A."/>
            <person name="Rauscher S."/>
            <person name="Record E."/>
            <person name="Riano-Pachon D.M."/>
            <person name="Robert V."/>
            <person name="Roehrig J."/>
            <person name="Ruller R."/>
            <person name="Salamov A."/>
            <person name="Salih N.S."/>
            <person name="Samson R.A."/>
            <person name="Sandor E."/>
            <person name="Sanguinetti M."/>
            <person name="Schuetze T."/>
            <person name="Sepcic K."/>
            <person name="Shelest E."/>
            <person name="Sherlock G."/>
            <person name="Sophianopoulou V."/>
            <person name="Squina F.M."/>
            <person name="Sun H."/>
            <person name="Susca A."/>
            <person name="Todd R.B."/>
            <person name="Tsang A."/>
            <person name="Unkles S.E."/>
            <person name="van de Wiele N."/>
            <person name="van Rossen-Uffink D."/>
            <person name="Oliveira J.V."/>
            <person name="Vesth T.C."/>
            <person name="Visser J."/>
            <person name="Yu J.-H."/>
            <person name="Zhou M."/>
            <person name="Andersen M.R."/>
            <person name="Archer D.B."/>
            <person name="Baker S.E."/>
            <person name="Benoit I."/>
            <person name="Brakhage A.A."/>
            <person name="Braus G.H."/>
            <person name="Fischer R."/>
            <person name="Frisvad J.C."/>
            <person name="Goldman G.H."/>
            <person name="Houbraken J."/>
            <person name="Oakley B."/>
            <person name="Pocsi I."/>
            <person name="Scazzocchio C."/>
            <person name="Seiboth B."/>
            <person name="vanKuyk P.A."/>
            <person name="Wortman J."/>
            <person name="Dyer P.S."/>
            <person name="Grigoriev I.V."/>
        </authorList>
    </citation>
    <scope>NUCLEOTIDE SEQUENCE [LARGE SCALE GENOMIC DNA]</scope>
    <source>
        <strain evidence="2">CBS 583.65</strain>
    </source>
</reference>
<keyword evidence="2" id="KW-1185">Reference proteome</keyword>
<dbReference type="GeneID" id="63727714"/>
<sequence length="60" mass="6895">MSTSRSKNSLCANKTSLLFYRIKHHSHTPSIYPLSGSGIRTGRAWERDKIVDRLTYATKR</sequence>
<name>A0A1L9PI74_ASPVE</name>
<evidence type="ECO:0000313" key="1">
    <source>
        <dbReference type="EMBL" id="OJJ01208.1"/>
    </source>
</evidence>
<evidence type="ECO:0000313" key="2">
    <source>
        <dbReference type="Proteomes" id="UP000184073"/>
    </source>
</evidence>
<dbReference type="AlphaFoldDB" id="A0A1L9PI74"/>
<organism evidence="1 2">
    <name type="scientific">Aspergillus versicolor CBS 583.65</name>
    <dbReference type="NCBI Taxonomy" id="1036611"/>
    <lineage>
        <taxon>Eukaryota</taxon>
        <taxon>Fungi</taxon>
        <taxon>Dikarya</taxon>
        <taxon>Ascomycota</taxon>
        <taxon>Pezizomycotina</taxon>
        <taxon>Eurotiomycetes</taxon>
        <taxon>Eurotiomycetidae</taxon>
        <taxon>Eurotiales</taxon>
        <taxon>Aspergillaceae</taxon>
        <taxon>Aspergillus</taxon>
        <taxon>Aspergillus subgen. Nidulantes</taxon>
    </lineage>
</organism>
<accession>A0A1L9PI74</accession>
<dbReference type="EMBL" id="KV878128">
    <property type="protein sequence ID" value="OJJ01208.1"/>
    <property type="molecule type" value="Genomic_DNA"/>
</dbReference>
<protein>
    <submittedName>
        <fullName evidence="1">Uncharacterized protein</fullName>
    </submittedName>
</protein>
<dbReference type="VEuPathDB" id="FungiDB:ASPVEDRAFT_40764"/>
<dbReference type="RefSeq" id="XP_040666970.1">
    <property type="nucleotide sequence ID" value="XM_040812203.1"/>
</dbReference>
<gene>
    <name evidence="1" type="ORF">ASPVEDRAFT_40764</name>
</gene>
<dbReference type="Proteomes" id="UP000184073">
    <property type="component" value="Unassembled WGS sequence"/>
</dbReference>
<proteinExistence type="predicted"/>